<reference evidence="2" key="1">
    <citation type="journal article" date="2019" name="Int. J. Syst. Evol. Microbiol.">
        <title>The Global Catalogue of Microorganisms (GCM) 10K type strain sequencing project: providing services to taxonomists for standard genome sequencing and annotation.</title>
        <authorList>
            <consortium name="The Broad Institute Genomics Platform"/>
            <consortium name="The Broad Institute Genome Sequencing Center for Infectious Disease"/>
            <person name="Wu L."/>
            <person name="Ma J."/>
        </authorList>
    </citation>
    <scope>NUCLEOTIDE SEQUENCE [LARGE SCALE GENOMIC DNA]</scope>
    <source>
        <strain evidence="2">JCM 9373</strain>
    </source>
</reference>
<sequence>MLVTSSTLNLDSSEELLRAARIVITVNYGRTSFTARAGEVPVRRAGALPLLG</sequence>
<keyword evidence="2" id="KW-1185">Reference proteome</keyword>
<name>A0ABP6MU04_9ACTN</name>
<gene>
    <name evidence="1" type="ORF">GCM10010466_14810</name>
</gene>
<evidence type="ECO:0000313" key="1">
    <source>
        <dbReference type="EMBL" id="GAA3124989.1"/>
    </source>
</evidence>
<protein>
    <submittedName>
        <fullName evidence="1">Uncharacterized protein</fullName>
    </submittedName>
</protein>
<dbReference type="EMBL" id="BAAAUT010000009">
    <property type="protein sequence ID" value="GAA3124989.1"/>
    <property type="molecule type" value="Genomic_DNA"/>
</dbReference>
<organism evidence="1 2">
    <name type="scientific">Planomonospora alba</name>
    <dbReference type="NCBI Taxonomy" id="161354"/>
    <lineage>
        <taxon>Bacteria</taxon>
        <taxon>Bacillati</taxon>
        <taxon>Actinomycetota</taxon>
        <taxon>Actinomycetes</taxon>
        <taxon>Streptosporangiales</taxon>
        <taxon>Streptosporangiaceae</taxon>
        <taxon>Planomonospora</taxon>
    </lineage>
</organism>
<proteinExistence type="predicted"/>
<dbReference type="Proteomes" id="UP001500320">
    <property type="component" value="Unassembled WGS sequence"/>
</dbReference>
<comment type="caution">
    <text evidence="1">The sequence shown here is derived from an EMBL/GenBank/DDBJ whole genome shotgun (WGS) entry which is preliminary data.</text>
</comment>
<accession>A0ABP6MU04</accession>
<evidence type="ECO:0000313" key="2">
    <source>
        <dbReference type="Proteomes" id="UP001500320"/>
    </source>
</evidence>